<comment type="caution">
    <text evidence="1">The sequence shown here is derived from an EMBL/GenBank/DDBJ whole genome shotgun (WGS) entry which is preliminary data.</text>
</comment>
<dbReference type="EMBL" id="PPEL01000078">
    <property type="protein sequence ID" value="PNV64639.1"/>
    <property type="molecule type" value="Genomic_DNA"/>
</dbReference>
<reference evidence="1 2" key="1">
    <citation type="journal article" date="2018" name="Int. J. Syst. Evol. Microbiol.">
        <title>Rubneribacter badeniensis gen. nov., sp. nov. and Enteroscipio rubneri gen. nov., sp. nov., new members of the Eggerthellaceae isolated from human faeces.</title>
        <authorList>
            <person name="Danylec N."/>
            <person name="Gobl A."/>
            <person name="Stoll D.A."/>
            <person name="Hetzer B."/>
            <person name="Kulling S.E."/>
            <person name="Huch M."/>
        </authorList>
    </citation>
    <scope>NUCLEOTIDE SEQUENCE [LARGE SCALE GENOMIC DNA]</scope>
    <source>
        <strain evidence="1 2">ResAG-85</strain>
    </source>
</reference>
<dbReference type="InterPro" id="IPR025051">
    <property type="entry name" value="DUF3990"/>
</dbReference>
<dbReference type="Pfam" id="PF13151">
    <property type="entry name" value="DUF3990"/>
    <property type="match status" value="1"/>
</dbReference>
<protein>
    <submittedName>
        <fullName evidence="1">DUF3990 domain-containing protein</fullName>
    </submittedName>
</protein>
<keyword evidence="2" id="KW-1185">Reference proteome</keyword>
<name>A0A2K2U2X8_9ACTN</name>
<dbReference type="AlphaFoldDB" id="A0A2K2U2X8"/>
<evidence type="ECO:0000313" key="1">
    <source>
        <dbReference type="EMBL" id="PNV64639.1"/>
    </source>
</evidence>
<dbReference type="RefSeq" id="WP_087198670.1">
    <property type="nucleotide sequence ID" value="NZ_PPEL01000078.1"/>
</dbReference>
<dbReference type="Proteomes" id="UP000236488">
    <property type="component" value="Unassembled WGS sequence"/>
</dbReference>
<accession>A0A2K2U2X8</accession>
<evidence type="ECO:0000313" key="2">
    <source>
        <dbReference type="Proteomes" id="UP000236488"/>
    </source>
</evidence>
<sequence length="160" mass="18322">MRLFHGSSIVVSEPRIGFSRANLDFGRGFYATSIRTQAERWAKRKAFLDGSDTAIVSEFELGDLASLKTLEFKEPDADWVDFVCHCRRGGSRYKDYDLITGGVADDKVYEAVSMYFKGLWDMETTLNALRFYEVNDQYCFVTQKAIDETLAFVTSYEVRP</sequence>
<organism evidence="1 2">
    <name type="scientific">Rubneribacter badeniensis</name>
    <dbReference type="NCBI Taxonomy" id="2070688"/>
    <lineage>
        <taxon>Bacteria</taxon>
        <taxon>Bacillati</taxon>
        <taxon>Actinomycetota</taxon>
        <taxon>Coriobacteriia</taxon>
        <taxon>Eggerthellales</taxon>
        <taxon>Eggerthellaceae</taxon>
        <taxon>Rubneribacter</taxon>
    </lineage>
</organism>
<proteinExistence type="predicted"/>
<gene>
    <name evidence="1" type="ORF">C2L80_10825</name>
</gene>